<comment type="caution">
    <text evidence="2">The sequence shown here is derived from an EMBL/GenBank/DDBJ whole genome shotgun (WGS) entry which is preliminary data.</text>
</comment>
<organism evidence="2 3">
    <name type="scientific">Candidatus Uhrbacteria bacterium GW2011_GWF2_44_350</name>
    <dbReference type="NCBI Taxonomy" id="1619000"/>
    <lineage>
        <taxon>Bacteria</taxon>
        <taxon>Candidatus Uhriibacteriota</taxon>
    </lineage>
</organism>
<gene>
    <name evidence="2" type="ORF">UW63_C0023G0005</name>
</gene>
<accession>A0A0G1JG94</accession>
<evidence type="ECO:0000256" key="1">
    <source>
        <dbReference type="SAM" id="Phobius"/>
    </source>
</evidence>
<reference evidence="2 3" key="1">
    <citation type="journal article" date="2015" name="Nature">
        <title>rRNA introns, odd ribosomes, and small enigmatic genomes across a large radiation of phyla.</title>
        <authorList>
            <person name="Brown C.T."/>
            <person name="Hug L.A."/>
            <person name="Thomas B.C."/>
            <person name="Sharon I."/>
            <person name="Castelle C.J."/>
            <person name="Singh A."/>
            <person name="Wilkins M.J."/>
            <person name="Williams K.H."/>
            <person name="Banfield J.F."/>
        </authorList>
    </citation>
    <scope>NUCLEOTIDE SEQUENCE [LARGE SCALE GENOMIC DNA]</scope>
</reference>
<feature type="transmembrane region" description="Helical" evidence="1">
    <location>
        <begin position="78"/>
        <end position="102"/>
    </location>
</feature>
<feature type="transmembrane region" description="Helical" evidence="1">
    <location>
        <begin position="108"/>
        <end position="128"/>
    </location>
</feature>
<evidence type="ECO:0000313" key="3">
    <source>
        <dbReference type="Proteomes" id="UP000034154"/>
    </source>
</evidence>
<dbReference type="AlphaFoldDB" id="A0A0G1JG94"/>
<proteinExistence type="predicted"/>
<keyword evidence="1" id="KW-0812">Transmembrane</keyword>
<sequence>MALLVELPFDRLVAKDSSWTPLLTNILFHPLVLAVIGLTVHIPEKKNTELLFAELQSVLGLDKVKILRFSQRRPWAKGGMGILFATLYSLALLLFVGIVSYILHSFDFSIVSIFFFLFFLSLVTFFGFKIRGSRRELVMTEGTGGWGSALFDIFFLPVVRTGRWISIRAPRVNILLFFLDFIIEAPFKAAIKLIEGWLAFLREKKEEI</sequence>
<dbReference type="EMBL" id="LCJB01000023">
    <property type="protein sequence ID" value="KKT70616.1"/>
    <property type="molecule type" value="Genomic_DNA"/>
</dbReference>
<evidence type="ECO:0000313" key="2">
    <source>
        <dbReference type="EMBL" id="KKT70616.1"/>
    </source>
</evidence>
<keyword evidence="1" id="KW-0472">Membrane</keyword>
<keyword evidence="1" id="KW-1133">Transmembrane helix</keyword>
<dbReference type="Proteomes" id="UP000034154">
    <property type="component" value="Unassembled WGS sequence"/>
</dbReference>
<feature type="transmembrane region" description="Helical" evidence="1">
    <location>
        <begin position="20"/>
        <end position="40"/>
    </location>
</feature>
<protein>
    <submittedName>
        <fullName evidence="2">Uncharacterized protein</fullName>
    </submittedName>
</protein>
<name>A0A0G1JG94_9BACT</name>